<evidence type="ECO:0000313" key="5">
    <source>
        <dbReference type="Proteomes" id="UP001152888"/>
    </source>
</evidence>
<dbReference type="PROSITE" id="PS51253">
    <property type="entry name" value="HTH_CENPB"/>
    <property type="match status" value="1"/>
</dbReference>
<keyword evidence="5" id="KW-1185">Reference proteome</keyword>
<dbReference type="PANTHER" id="PTHR19303">
    <property type="entry name" value="TRANSPOSON"/>
    <property type="match status" value="1"/>
</dbReference>
<gene>
    <name evidence="4" type="ORF">ACAOBT_LOCUS27330</name>
</gene>
<accession>A0A9P0LYS3</accession>
<dbReference type="GO" id="GO:0005634">
    <property type="term" value="C:nucleus"/>
    <property type="evidence" value="ECO:0007669"/>
    <property type="project" value="TreeGrafter"/>
</dbReference>
<feature type="compositionally biased region" description="Basic and acidic residues" evidence="2">
    <location>
        <begin position="540"/>
        <end position="550"/>
    </location>
</feature>
<sequence>MVCCMLHNFLIAKSSRTYTPPDCFDYDDTEEGVTHFGLNSQGSNMSSLQRRPFGNTENAAKEIIRNYIRKTGRGKTPVDVFERAANEVLVNKKSLRTVAADFEINHMTLQRFCKKQKQKEDEGLEGPIHVGYRPNRQVLPDEMEADLEEYLLDQAKYYFGLSTKEVRRLAFEYAVKNNIAVRPNWNENKMASDDWLTSFFKRHPRLSLRVPEATSLGRITSFNKTNVSAFFDLLEGVVDRYKFEPQDIYNVDEMGITTVQKPDRVVARRGAKQVGASGNSIPPMFLFPRKNYRDHFVNNGPPGCIGAAKLSGWMTENEFCIFLEHFAKHCRSSKEKPVLLLLDNHESHLSVKGFNYCKENGIVMISTPPHCSHKLQPLDRSVYGPLKKYINTSYDSWMRNNPDKTMTIYDVPKIVKDALPLAATPKNIQAGFQISGVFPVNRNIFTEDEFLPAAVTDRPNPNIKKQVPNQAETQQEAQLTEQEKAQLTEREESQITPPNSPDVVNLPSVLREVNKERDDFQVVDFPGPSGIKSYLPAQDLRPKPKAEPRKTNRKVRKRGRAAIWTDTPNKEEIENAYKERQMKQTKKKAKQSGTKTFVNICKSYFKAAHTFFVQVGCTSSHFRAAFRQHAFRTYHQVQQRLNENKNPLEWGWKKIGEHLTPITTARPAALQELLSLIVCACKYECVHNCECRKSGLNCSSMCGNCLGLGSNNRDTSIEEDIEEEKGVMFDED</sequence>
<proteinExistence type="predicted"/>
<dbReference type="AlphaFoldDB" id="A0A9P0LYS3"/>
<dbReference type="PANTHER" id="PTHR19303:SF71">
    <property type="entry name" value="ZINC FINGER PHD-TYPE DOMAIN-CONTAINING PROTEIN"/>
    <property type="match status" value="1"/>
</dbReference>
<dbReference type="Proteomes" id="UP001152888">
    <property type="component" value="Unassembled WGS sequence"/>
</dbReference>
<feature type="compositionally biased region" description="Basic and acidic residues" evidence="2">
    <location>
        <begin position="481"/>
        <end position="493"/>
    </location>
</feature>
<comment type="caution">
    <text evidence="4">The sequence shown here is derived from an EMBL/GenBank/DDBJ whole genome shotgun (WGS) entry which is preliminary data.</text>
</comment>
<evidence type="ECO:0000313" key="4">
    <source>
        <dbReference type="EMBL" id="CAH2003296.1"/>
    </source>
</evidence>
<dbReference type="Pfam" id="PF03184">
    <property type="entry name" value="DDE_1"/>
    <property type="match status" value="1"/>
</dbReference>
<dbReference type="GO" id="GO:0003677">
    <property type="term" value="F:DNA binding"/>
    <property type="evidence" value="ECO:0007669"/>
    <property type="project" value="UniProtKB-KW"/>
</dbReference>
<dbReference type="EMBL" id="CAKOFQ010007537">
    <property type="protein sequence ID" value="CAH2003296.1"/>
    <property type="molecule type" value="Genomic_DNA"/>
</dbReference>
<feature type="region of interest" description="Disordered" evidence="2">
    <location>
        <begin position="527"/>
        <end position="558"/>
    </location>
</feature>
<evidence type="ECO:0000256" key="1">
    <source>
        <dbReference type="ARBA" id="ARBA00023125"/>
    </source>
</evidence>
<keyword evidence="1" id="KW-0238">DNA-binding</keyword>
<feature type="domain" description="HTH CENPB-type" evidence="3">
    <location>
        <begin position="131"/>
        <end position="209"/>
    </location>
</feature>
<dbReference type="InterPro" id="IPR004875">
    <property type="entry name" value="DDE_SF_endonuclease_dom"/>
</dbReference>
<dbReference type="OrthoDB" id="7693963at2759"/>
<dbReference type="InterPro" id="IPR050863">
    <property type="entry name" value="CenT-Element_Derived"/>
</dbReference>
<dbReference type="InterPro" id="IPR036397">
    <property type="entry name" value="RNaseH_sf"/>
</dbReference>
<feature type="region of interest" description="Disordered" evidence="2">
    <location>
        <begin position="455"/>
        <end position="505"/>
    </location>
</feature>
<reference evidence="4" key="1">
    <citation type="submission" date="2022-03" db="EMBL/GenBank/DDBJ databases">
        <authorList>
            <person name="Sayadi A."/>
        </authorList>
    </citation>
    <scope>NUCLEOTIDE SEQUENCE</scope>
</reference>
<protein>
    <recommendedName>
        <fullName evidence="3">HTH CENPB-type domain-containing protein</fullName>
    </recommendedName>
</protein>
<evidence type="ECO:0000256" key="2">
    <source>
        <dbReference type="SAM" id="MobiDB-lite"/>
    </source>
</evidence>
<evidence type="ECO:0000259" key="3">
    <source>
        <dbReference type="PROSITE" id="PS51253"/>
    </source>
</evidence>
<dbReference type="Gene3D" id="3.30.420.10">
    <property type="entry name" value="Ribonuclease H-like superfamily/Ribonuclease H"/>
    <property type="match status" value="1"/>
</dbReference>
<dbReference type="InterPro" id="IPR006600">
    <property type="entry name" value="HTH_CenpB_DNA-bd_dom"/>
</dbReference>
<name>A0A9P0LYS3_ACAOB</name>
<feature type="compositionally biased region" description="Low complexity" evidence="2">
    <location>
        <begin position="470"/>
        <end position="480"/>
    </location>
</feature>
<organism evidence="4 5">
    <name type="scientific">Acanthoscelides obtectus</name>
    <name type="common">Bean weevil</name>
    <name type="synonym">Bruchus obtectus</name>
    <dbReference type="NCBI Taxonomy" id="200917"/>
    <lineage>
        <taxon>Eukaryota</taxon>
        <taxon>Metazoa</taxon>
        <taxon>Ecdysozoa</taxon>
        <taxon>Arthropoda</taxon>
        <taxon>Hexapoda</taxon>
        <taxon>Insecta</taxon>
        <taxon>Pterygota</taxon>
        <taxon>Neoptera</taxon>
        <taxon>Endopterygota</taxon>
        <taxon>Coleoptera</taxon>
        <taxon>Polyphaga</taxon>
        <taxon>Cucujiformia</taxon>
        <taxon>Chrysomeloidea</taxon>
        <taxon>Chrysomelidae</taxon>
        <taxon>Bruchinae</taxon>
        <taxon>Bruchini</taxon>
        <taxon>Acanthoscelides</taxon>
    </lineage>
</organism>